<organism evidence="4 5">
    <name type="scientific">Bacteroides coprosuis DSM 18011</name>
    <dbReference type="NCBI Taxonomy" id="679937"/>
    <lineage>
        <taxon>Bacteria</taxon>
        <taxon>Pseudomonadati</taxon>
        <taxon>Bacteroidota</taxon>
        <taxon>Bacteroidia</taxon>
        <taxon>Bacteroidales</taxon>
        <taxon>Bacteroidaceae</taxon>
        <taxon>Bacteroides</taxon>
    </lineage>
</organism>
<evidence type="ECO:0000313" key="4">
    <source>
        <dbReference type="EMBL" id="EGJ71076.1"/>
    </source>
</evidence>
<protein>
    <recommendedName>
        <fullName evidence="6">NigD-like C-terminal beta sandwich domain-containing protein</fullName>
    </recommendedName>
</protein>
<dbReference type="InterPro" id="IPR038179">
    <property type="entry name" value="NigD-like_N_sf"/>
</dbReference>
<feature type="domain" description="NigD-like C-terminal" evidence="3">
    <location>
        <begin position="111"/>
        <end position="231"/>
    </location>
</feature>
<dbReference type="InterPro" id="IPR038143">
    <property type="entry name" value="NigD-like_C_dom_sf"/>
</dbReference>
<dbReference type="Pfam" id="PF17415">
    <property type="entry name" value="NigD_C"/>
    <property type="match status" value="1"/>
</dbReference>
<reference evidence="4 5" key="1">
    <citation type="journal article" date="2011" name="Stand. Genomic Sci.">
        <title>Non-contiguous finished genome sequence of Bacteroides coprosuis type strain (PC139).</title>
        <authorList>
            <person name="Land M."/>
            <person name="Held B."/>
            <person name="Gronow S."/>
            <person name="Abt B."/>
            <person name="Lucas S."/>
            <person name="Del Rio T.G."/>
            <person name="Nolan M."/>
            <person name="Tice H."/>
            <person name="Cheng J.F."/>
            <person name="Pitluck S."/>
            <person name="Liolios K."/>
            <person name="Pagani I."/>
            <person name="Ivanova N."/>
            <person name="Mavromatis K."/>
            <person name="Mikhailova N."/>
            <person name="Pati A."/>
            <person name="Tapia R."/>
            <person name="Han C."/>
            <person name="Goodwin L."/>
            <person name="Chen A."/>
            <person name="Palaniappan K."/>
            <person name="Hauser L."/>
            <person name="Brambilla E.M."/>
            <person name="Rohde M."/>
            <person name="Goker M."/>
            <person name="Detter J.C."/>
            <person name="Woyke T."/>
            <person name="Bristow J."/>
            <person name="Eisen J.A."/>
            <person name="Markowitz V."/>
            <person name="Hugenholtz P."/>
            <person name="Kyrpides N.C."/>
            <person name="Klenk H.P."/>
            <person name="Lapidus A."/>
        </authorList>
    </citation>
    <scope>NUCLEOTIDE SEQUENCE [LARGE SCALE GENOMIC DNA]</scope>
    <source>
        <strain evidence="4 5">DSM 18011</strain>
    </source>
</reference>
<evidence type="ECO:0000256" key="1">
    <source>
        <dbReference type="SAM" id="SignalP"/>
    </source>
</evidence>
<dbReference type="EMBL" id="CM001167">
    <property type="protein sequence ID" value="EGJ71076.1"/>
    <property type="molecule type" value="Genomic_DNA"/>
</dbReference>
<dbReference type="eggNOG" id="ENOG5032SB4">
    <property type="taxonomic scope" value="Bacteria"/>
</dbReference>
<evidence type="ECO:0000259" key="2">
    <source>
        <dbReference type="Pfam" id="PF12667"/>
    </source>
</evidence>
<evidence type="ECO:0000259" key="3">
    <source>
        <dbReference type="Pfam" id="PF17415"/>
    </source>
</evidence>
<feature type="domain" description="NigD-like N-terminal OB" evidence="2">
    <location>
        <begin position="35"/>
        <end position="103"/>
    </location>
</feature>
<gene>
    <name evidence="4" type="ORF">Bcop_0863</name>
</gene>
<dbReference type="OrthoDB" id="1048834at2"/>
<dbReference type="PROSITE" id="PS51257">
    <property type="entry name" value="PROKAR_LIPOPROTEIN"/>
    <property type="match status" value="1"/>
</dbReference>
<accession>F3ZTI6</accession>
<feature type="signal peptide" evidence="1">
    <location>
        <begin position="1"/>
        <end position="25"/>
    </location>
</feature>
<proteinExistence type="predicted"/>
<dbReference type="AlphaFoldDB" id="F3ZTI6"/>
<dbReference type="InterPro" id="IPR024299">
    <property type="entry name" value="NigD-like_OB_dom"/>
</dbReference>
<dbReference type="Proteomes" id="UP000018439">
    <property type="component" value="Chromosome"/>
</dbReference>
<keyword evidence="5" id="KW-1185">Reference proteome</keyword>
<feature type="chain" id="PRO_5003303874" description="NigD-like C-terminal beta sandwich domain-containing protein" evidence="1">
    <location>
        <begin position="26"/>
        <end position="236"/>
    </location>
</feature>
<keyword evidence="1" id="KW-0732">Signal</keyword>
<sequence length="236" mass="26942">MKNSIKYAKSFIFLFIIILTQSCLNSDDNYEYVQFGTVQMLDNADQGSLFFLLDSNQALYPKNPGAVASLDLQDKDRVFVQFTDLEENHEKYDLYANIQIVQKLRTETIKFVENEEQTEDLLESSDAINIVEAYVVNNFLNLKYTYKGGRVDSKEHDISIYATKEISEETRSSTTLELILTHDAKDDKGNRNVNGVISFPLDNIQNLINNKNEIKISAKAIIGGVQDYTIQVKQNK</sequence>
<dbReference type="InterPro" id="IPR035376">
    <property type="entry name" value="NigD_C"/>
</dbReference>
<name>F3ZTI6_9BACE</name>
<dbReference type="Gene3D" id="2.60.40.2370">
    <property type="entry name" value="NigD-like, C-terminal beta sandwich domain"/>
    <property type="match status" value="1"/>
</dbReference>
<dbReference type="HOGENOM" id="CLU_1173576_0_0_10"/>
<evidence type="ECO:0008006" key="6">
    <source>
        <dbReference type="Google" id="ProtNLM"/>
    </source>
</evidence>
<dbReference type="Gene3D" id="2.40.50.500">
    <property type="entry name" value="NigD-like N-terminal OB domain"/>
    <property type="match status" value="1"/>
</dbReference>
<evidence type="ECO:0000313" key="5">
    <source>
        <dbReference type="Proteomes" id="UP000018439"/>
    </source>
</evidence>
<dbReference type="Pfam" id="PF12667">
    <property type="entry name" value="NigD_N"/>
    <property type="match status" value="1"/>
</dbReference>
<dbReference type="STRING" id="679937.Bcop_0863"/>